<protein>
    <recommendedName>
        <fullName evidence="7">Iron-sulfur cluster assembly factor IBA57, mitochondrial</fullName>
    </recommendedName>
    <alternativeName>
        <fullName evidence="5">Iron-sulfur cluster assembly factor homolog</fullName>
    </alternativeName>
</protein>
<feature type="domain" description="CAF17 C-terminal" evidence="8">
    <location>
        <begin position="265"/>
        <end position="342"/>
    </location>
</feature>
<keyword evidence="9" id="KW-1185">Reference proteome</keyword>
<evidence type="ECO:0000313" key="9">
    <source>
        <dbReference type="Proteomes" id="UP001190640"/>
    </source>
</evidence>
<dbReference type="FunFam" id="3.30.1360.120:FF:000015">
    <property type="entry name" value="IBA57, iron-sulfur cluster assembly"/>
    <property type="match status" value="1"/>
</dbReference>
<comment type="subcellular location">
    <subcellularLocation>
        <location evidence="1">Mitochondrion</location>
    </subcellularLocation>
</comment>
<accession>A0AA97K367</accession>
<evidence type="ECO:0000256" key="3">
    <source>
        <dbReference type="ARBA" id="ARBA00023128"/>
    </source>
</evidence>
<keyword evidence="2" id="KW-0809">Transit peptide</keyword>
<evidence type="ECO:0000256" key="1">
    <source>
        <dbReference type="ARBA" id="ARBA00004173"/>
    </source>
</evidence>
<evidence type="ECO:0000256" key="2">
    <source>
        <dbReference type="ARBA" id="ARBA00022946"/>
    </source>
</evidence>
<dbReference type="PANTHER" id="PTHR22602">
    <property type="entry name" value="TRANSFERASE CAF17, MITOCHONDRIAL-RELATED"/>
    <property type="match status" value="1"/>
</dbReference>
<evidence type="ECO:0000256" key="6">
    <source>
        <dbReference type="ARBA" id="ARBA00093447"/>
    </source>
</evidence>
<dbReference type="GO" id="GO:0016740">
    <property type="term" value="F:transferase activity"/>
    <property type="evidence" value="ECO:0007669"/>
    <property type="project" value="UniProtKB-KW"/>
</dbReference>
<organism evidence="9 10">
    <name type="scientific">Eublepharis macularius</name>
    <name type="common">Leopard gecko</name>
    <name type="synonym">Cyrtodactylus macularius</name>
    <dbReference type="NCBI Taxonomy" id="481883"/>
    <lineage>
        <taxon>Eukaryota</taxon>
        <taxon>Metazoa</taxon>
        <taxon>Chordata</taxon>
        <taxon>Craniata</taxon>
        <taxon>Vertebrata</taxon>
        <taxon>Euteleostomi</taxon>
        <taxon>Lepidosauria</taxon>
        <taxon>Squamata</taxon>
        <taxon>Bifurcata</taxon>
        <taxon>Gekkota</taxon>
        <taxon>Eublepharidae</taxon>
        <taxon>Eublepharinae</taxon>
        <taxon>Eublepharis</taxon>
    </lineage>
</organism>
<evidence type="ECO:0000256" key="5">
    <source>
        <dbReference type="ARBA" id="ARBA00075513"/>
    </source>
</evidence>
<dbReference type="PANTHER" id="PTHR22602:SF0">
    <property type="entry name" value="TRANSFERASE CAF17, MITOCHONDRIAL-RELATED"/>
    <property type="match status" value="1"/>
</dbReference>
<dbReference type="Proteomes" id="UP001190640">
    <property type="component" value="Chromosome 11"/>
</dbReference>
<dbReference type="KEGG" id="emc:129337811"/>
<dbReference type="GO" id="GO:0016226">
    <property type="term" value="P:iron-sulfur cluster assembly"/>
    <property type="evidence" value="ECO:0007669"/>
    <property type="project" value="TreeGrafter"/>
</dbReference>
<dbReference type="Gene3D" id="3.30.1360.120">
    <property type="entry name" value="Probable tRNA modification gtpase trme, domain 1"/>
    <property type="match status" value="1"/>
</dbReference>
<dbReference type="GeneID" id="129337811"/>
<dbReference type="InterPro" id="IPR057460">
    <property type="entry name" value="CAF17_C"/>
</dbReference>
<dbReference type="NCBIfam" id="TIGR03317">
    <property type="entry name" value="ygfZ_signature"/>
    <property type="match status" value="1"/>
</dbReference>
<dbReference type="Pfam" id="PF25455">
    <property type="entry name" value="Beta-barrel_CAF17_C"/>
    <property type="match status" value="1"/>
</dbReference>
<evidence type="ECO:0000256" key="4">
    <source>
        <dbReference type="ARBA" id="ARBA00023133"/>
    </source>
</evidence>
<dbReference type="RefSeq" id="XP_054847736.1">
    <property type="nucleotide sequence ID" value="XM_054991761.1"/>
</dbReference>
<dbReference type="InterPro" id="IPR027266">
    <property type="entry name" value="TrmE/GcvT-like"/>
</dbReference>
<name>A0AA97K367_EUBMA</name>
<dbReference type="GO" id="GO:0005759">
    <property type="term" value="C:mitochondrial matrix"/>
    <property type="evidence" value="ECO:0007669"/>
    <property type="project" value="TreeGrafter"/>
</dbReference>
<comment type="similarity">
    <text evidence="6">Belongs to the GcvT family. CAF17/IBA57 subfamily.</text>
</comment>
<keyword evidence="10" id="KW-0808">Transferase</keyword>
<keyword evidence="3" id="KW-0496">Mitochondrion</keyword>
<sequence length="346" mass="37975">MLVRASWALRGFPRGLRLTAKRRGLSGGADGRGAAADCFPLDRALLRLQGQETGPFLQGLLTNDVTRLLGAGGASEAPRAQYAHLLNVQGRCLYDVILYRIHESSQEETHILLECDAAVLDSLQKHLKVYKIRRKVNITPCHDLALWAVIPKVPSKEVSPELQQYTGKVVVATSDPRVDVMGWRLITSQGTNPVEIVPGSKIGNIEDYHRHRYKQGIPEGIKDLPTGVALPLESNLAYMNGISFTKGCYIGQELTARTHHMGVIRKRLLPIQLAVAEPFERIPEGAEIVTESGKSAGKYRAGREELGIALLRLANINEPLHLKLSGGATVNLTTSVPKWWPKPTNA</sequence>
<dbReference type="CTD" id="200205"/>
<reference evidence="10" key="1">
    <citation type="submission" date="2025-08" db="UniProtKB">
        <authorList>
            <consortium name="RefSeq"/>
        </authorList>
    </citation>
    <scope>IDENTIFICATION</scope>
    <source>
        <tissue evidence="10">Blood</tissue>
    </source>
</reference>
<dbReference type="InterPro" id="IPR017703">
    <property type="entry name" value="YgfZ/GCV_T_CS"/>
</dbReference>
<evidence type="ECO:0000256" key="7">
    <source>
        <dbReference type="ARBA" id="ARBA00093625"/>
    </source>
</evidence>
<dbReference type="GO" id="GO:0006783">
    <property type="term" value="P:heme biosynthetic process"/>
    <property type="evidence" value="ECO:0007669"/>
    <property type="project" value="UniProtKB-KW"/>
</dbReference>
<dbReference type="AlphaFoldDB" id="A0AA97K367"/>
<evidence type="ECO:0000313" key="10">
    <source>
        <dbReference type="RefSeq" id="XP_054847736.1"/>
    </source>
</evidence>
<proteinExistence type="inferred from homology"/>
<dbReference type="InterPro" id="IPR045179">
    <property type="entry name" value="YgfZ/GcvT"/>
</dbReference>
<keyword evidence="4" id="KW-0350">Heme biosynthesis</keyword>
<gene>
    <name evidence="10" type="primary">IBA57</name>
</gene>
<dbReference type="SUPFAM" id="SSF103025">
    <property type="entry name" value="Folate-binding domain"/>
    <property type="match status" value="1"/>
</dbReference>
<evidence type="ECO:0000259" key="8">
    <source>
        <dbReference type="Pfam" id="PF25455"/>
    </source>
</evidence>